<sequence length="140" mass="15870">MGVSIDADKKRTILELRATGLSYAKISERVGVAKQTAINVCKAQEEEIATLEALNMEELYEQHRITKRERIAAHASLLSRIKAEIEGRDFTDVSTDKLIDLYLKTSASLSGEMIEPTFQTSEEQERDRQERRLINDLSSL</sequence>
<reference evidence="2" key="1">
    <citation type="submission" date="2015-06" db="EMBL/GenBank/DDBJ databases">
        <authorList>
            <person name="Joergensen T."/>
        </authorList>
    </citation>
    <scope>NUCLEOTIDE SEQUENCE</scope>
    <source>
        <plasmid evidence="2">pRGRH0210</plasmid>
    </source>
</reference>
<geneLocation type="plasmid" evidence="2">
    <name>pRGRH0210</name>
</geneLocation>
<protein>
    <recommendedName>
        <fullName evidence="3">Resolvase HTH domain-containing protein</fullName>
    </recommendedName>
</protein>
<dbReference type="AlphaFoldDB" id="A0A0H5PYE6"/>
<name>A0A0H5PYE6_9ZZZZ</name>
<keyword evidence="2" id="KW-0614">Plasmid</keyword>
<reference evidence="2" key="2">
    <citation type="submission" date="2015-07" db="EMBL/GenBank/DDBJ databases">
        <title>Plasmids, circular viruses and viroids from rat gut.</title>
        <authorList>
            <person name="Jorgensen T.J."/>
            <person name="Hansen M.A."/>
            <person name="Xu Z."/>
            <person name="Tabak M.A."/>
            <person name="Sorensen S.J."/>
            <person name="Hansen L.H."/>
        </authorList>
    </citation>
    <scope>NUCLEOTIDE SEQUENCE</scope>
    <source>
        <plasmid evidence="2">pRGRH0210</plasmid>
    </source>
</reference>
<dbReference type="EMBL" id="LN852889">
    <property type="protein sequence ID" value="CRY94210.1"/>
    <property type="molecule type" value="Genomic_DNA"/>
</dbReference>
<feature type="compositionally biased region" description="Basic and acidic residues" evidence="1">
    <location>
        <begin position="123"/>
        <end position="134"/>
    </location>
</feature>
<evidence type="ECO:0008006" key="3">
    <source>
        <dbReference type="Google" id="ProtNLM"/>
    </source>
</evidence>
<proteinExistence type="predicted"/>
<evidence type="ECO:0000256" key="1">
    <source>
        <dbReference type="SAM" id="MobiDB-lite"/>
    </source>
</evidence>
<evidence type="ECO:0000313" key="2">
    <source>
        <dbReference type="EMBL" id="CRY94210.1"/>
    </source>
</evidence>
<accession>A0A0H5PYE6</accession>
<organism evidence="2">
    <name type="scientific">uncultured prokaryote</name>
    <dbReference type="NCBI Taxonomy" id="198431"/>
    <lineage>
        <taxon>unclassified sequences</taxon>
        <taxon>environmental samples</taxon>
    </lineage>
</organism>
<feature type="region of interest" description="Disordered" evidence="1">
    <location>
        <begin position="113"/>
        <end position="140"/>
    </location>
</feature>